<dbReference type="InterPro" id="IPR011989">
    <property type="entry name" value="ARM-like"/>
</dbReference>
<keyword evidence="1" id="KW-0042">Antenna complex</keyword>
<dbReference type="Pfam" id="PF03130">
    <property type="entry name" value="HEAT_PBS"/>
    <property type="match status" value="1"/>
</dbReference>
<protein>
    <submittedName>
        <fullName evidence="3">Phycocyanin operon protein Y</fullName>
    </submittedName>
</protein>
<dbReference type="PANTHER" id="PTHR12697">
    <property type="entry name" value="PBS LYASE HEAT-LIKE PROTEIN"/>
    <property type="match status" value="1"/>
</dbReference>
<proteinExistence type="predicted"/>
<dbReference type="SUPFAM" id="SSF48371">
    <property type="entry name" value="ARM repeat"/>
    <property type="match status" value="1"/>
</dbReference>
<dbReference type="InterPro" id="IPR004155">
    <property type="entry name" value="PBS_lyase_HEAT"/>
</dbReference>
<gene>
    <name evidence="3" type="ORF">NIES593_03930</name>
</gene>
<sequence length="427" mass="48058">MDKRFFNIFNLTEDEAIALLKTPPEQLEDKTDRYIAASHLINFPTERAIDALIEAVRDRDRDLYNRITRRKAIESLGRLKATAAIPVIRACLADEDCYTVENAVWAIGEIGTDDEAILEEIAQLLDKPEQSYRVIIQTLAKFNYRNALDRIQKFVDSDNEPIASAAIAAVARFSGDYSQIDKVVGFLQHESVNARRACIQDLIDAQYYDAIPEIAKCPVSVIFRLRGIRLLADAGTSAGKISFQKIEPHLDRAIRDRPDELNLVHEYDQLPSLAFLVNELYQTDFGRCYLASKTLLETYPDEAPEALMATYAEQAHNDYGAHYHVIKLLGWLKYAPAFDLLVEALQNPRPQFQKSRAAAAIALANLGDERAIPLLKASLNINIWDLKYACLLALKQFGDDSGKEIAARDPDWLVRAKAMAELLDNST</sequence>
<name>A0A1U7HRQ5_9CYAN</name>
<dbReference type="RefSeq" id="WP_073598333.1">
    <property type="nucleotide sequence ID" value="NZ_MRCB01000002.1"/>
</dbReference>
<dbReference type="EMBL" id="MRCB01000002">
    <property type="protein sequence ID" value="OKH26228.1"/>
    <property type="molecule type" value="Genomic_DNA"/>
</dbReference>
<evidence type="ECO:0000256" key="1">
    <source>
        <dbReference type="ARBA" id="ARBA00022549"/>
    </source>
</evidence>
<dbReference type="GO" id="GO:0016491">
    <property type="term" value="F:oxidoreductase activity"/>
    <property type="evidence" value="ECO:0007669"/>
    <property type="project" value="TreeGrafter"/>
</dbReference>
<keyword evidence="2" id="KW-0605">Phycobilisome</keyword>
<organism evidence="3 4">
    <name type="scientific">Hydrococcus rivularis NIES-593</name>
    <dbReference type="NCBI Taxonomy" id="1921803"/>
    <lineage>
        <taxon>Bacteria</taxon>
        <taxon>Bacillati</taxon>
        <taxon>Cyanobacteriota</taxon>
        <taxon>Cyanophyceae</taxon>
        <taxon>Pleurocapsales</taxon>
        <taxon>Hydrococcaceae</taxon>
        <taxon>Hydrococcus</taxon>
    </lineage>
</organism>
<comment type="caution">
    <text evidence="3">The sequence shown here is derived from an EMBL/GenBank/DDBJ whole genome shotgun (WGS) entry which is preliminary data.</text>
</comment>
<dbReference type="PANTHER" id="PTHR12697:SF5">
    <property type="entry name" value="DEOXYHYPUSINE HYDROXYLASE"/>
    <property type="match status" value="1"/>
</dbReference>
<evidence type="ECO:0000313" key="3">
    <source>
        <dbReference type="EMBL" id="OKH26228.1"/>
    </source>
</evidence>
<evidence type="ECO:0000256" key="2">
    <source>
        <dbReference type="ARBA" id="ARBA00022738"/>
    </source>
</evidence>
<dbReference type="GO" id="GO:0030089">
    <property type="term" value="C:phycobilisome"/>
    <property type="evidence" value="ECO:0007669"/>
    <property type="project" value="UniProtKB-KW"/>
</dbReference>
<dbReference type="SMART" id="SM00567">
    <property type="entry name" value="EZ_HEAT"/>
    <property type="match status" value="6"/>
</dbReference>
<dbReference type="Pfam" id="PF13646">
    <property type="entry name" value="HEAT_2"/>
    <property type="match status" value="2"/>
</dbReference>
<keyword evidence="4" id="KW-1185">Reference proteome</keyword>
<evidence type="ECO:0000313" key="4">
    <source>
        <dbReference type="Proteomes" id="UP000186868"/>
    </source>
</evidence>
<accession>A0A1U7HRQ5</accession>
<dbReference type="Gene3D" id="1.25.10.10">
    <property type="entry name" value="Leucine-rich Repeat Variant"/>
    <property type="match status" value="2"/>
</dbReference>
<dbReference type="STRING" id="1921803.NIES593_03930"/>
<reference evidence="3 4" key="1">
    <citation type="submission" date="2016-11" db="EMBL/GenBank/DDBJ databases">
        <title>Draft Genome Sequences of Nine Cyanobacterial Strains from Diverse Habitats.</title>
        <authorList>
            <person name="Zhu T."/>
            <person name="Hou S."/>
            <person name="Lu X."/>
            <person name="Hess W.R."/>
        </authorList>
    </citation>
    <scope>NUCLEOTIDE SEQUENCE [LARGE SCALE GENOMIC DNA]</scope>
    <source>
        <strain evidence="3 4">NIES-593</strain>
    </source>
</reference>
<dbReference type="OrthoDB" id="527225at2"/>
<dbReference type="InterPro" id="IPR016024">
    <property type="entry name" value="ARM-type_fold"/>
</dbReference>
<dbReference type="Proteomes" id="UP000186868">
    <property type="component" value="Unassembled WGS sequence"/>
</dbReference>
<dbReference type="AlphaFoldDB" id="A0A1U7HRQ5"/>